<keyword evidence="6 8" id="KW-0443">Lipid metabolism</keyword>
<evidence type="ECO:0000256" key="1">
    <source>
        <dbReference type="ARBA" id="ARBA00022516"/>
    </source>
</evidence>
<comment type="subcellular location">
    <subcellularLocation>
        <location evidence="8">Cytoplasm</location>
    </subcellularLocation>
</comment>
<dbReference type="GO" id="GO:0008897">
    <property type="term" value="F:holo-[acyl-carrier-protein] synthase activity"/>
    <property type="evidence" value="ECO:0007669"/>
    <property type="project" value="UniProtKB-UniRule"/>
</dbReference>
<dbReference type="NCBIfam" id="TIGR00556">
    <property type="entry name" value="pantethn_trn"/>
    <property type="match status" value="1"/>
</dbReference>
<reference evidence="10 11" key="1">
    <citation type="journal article" date="2016" name="Nat. Commun.">
        <title>Thousands of microbial genomes shed light on interconnected biogeochemical processes in an aquifer system.</title>
        <authorList>
            <person name="Anantharaman K."/>
            <person name="Brown C.T."/>
            <person name="Hug L.A."/>
            <person name="Sharon I."/>
            <person name="Castelle C.J."/>
            <person name="Probst A.J."/>
            <person name="Thomas B.C."/>
            <person name="Singh A."/>
            <person name="Wilkins M.J."/>
            <person name="Karaoz U."/>
            <person name="Brodie E.L."/>
            <person name="Williams K.H."/>
            <person name="Hubbard S.S."/>
            <person name="Banfield J.F."/>
        </authorList>
    </citation>
    <scope>NUCLEOTIDE SEQUENCE [LARGE SCALE GENOMIC DNA]</scope>
</reference>
<dbReference type="HAMAP" id="MF_00101">
    <property type="entry name" value="AcpS"/>
    <property type="match status" value="1"/>
</dbReference>
<dbReference type="InterPro" id="IPR037143">
    <property type="entry name" value="4-PPantetheinyl_Trfase_dom_sf"/>
</dbReference>
<evidence type="ECO:0000256" key="7">
    <source>
        <dbReference type="ARBA" id="ARBA00023160"/>
    </source>
</evidence>
<keyword evidence="5 8" id="KW-0460">Magnesium</keyword>
<comment type="caution">
    <text evidence="10">The sequence shown here is derived from an EMBL/GenBank/DDBJ whole genome shotgun (WGS) entry which is preliminary data.</text>
</comment>
<feature type="binding site" evidence="8">
    <location>
        <position position="6"/>
    </location>
    <ligand>
        <name>Mg(2+)</name>
        <dbReference type="ChEBI" id="CHEBI:18420"/>
    </ligand>
</feature>
<name>A0A1G1ZQX1_9BACT</name>
<evidence type="ECO:0000313" key="11">
    <source>
        <dbReference type="Proteomes" id="UP000177690"/>
    </source>
</evidence>
<keyword evidence="8" id="KW-0963">Cytoplasm</keyword>
<evidence type="ECO:0000256" key="3">
    <source>
        <dbReference type="ARBA" id="ARBA00022723"/>
    </source>
</evidence>
<dbReference type="Pfam" id="PF01648">
    <property type="entry name" value="ACPS"/>
    <property type="match status" value="1"/>
</dbReference>
<dbReference type="InterPro" id="IPR008278">
    <property type="entry name" value="4-PPantetheinyl_Trfase_dom"/>
</dbReference>
<dbReference type="InterPro" id="IPR002582">
    <property type="entry name" value="ACPS"/>
</dbReference>
<evidence type="ECO:0000259" key="9">
    <source>
        <dbReference type="Pfam" id="PF01648"/>
    </source>
</evidence>
<gene>
    <name evidence="8" type="primary">acpS</name>
    <name evidence="10" type="ORF">A3I24_02850</name>
</gene>
<dbReference type="AlphaFoldDB" id="A0A1G1ZQX1"/>
<evidence type="ECO:0000256" key="2">
    <source>
        <dbReference type="ARBA" id="ARBA00022679"/>
    </source>
</evidence>
<sequence length="108" mass="12392">MGIGVDLISIKRFKKLKKNDYQYWSRVFSKKEWGLAFRDKNFSQHLAGMFVAKEAAMKATGKVGVKNFRFFEISYRKQGEPKINKKGLYISISHAEGLAVAVVIKMKN</sequence>
<comment type="catalytic activity">
    <reaction evidence="8">
        <text>apo-[ACP] + CoA = holo-[ACP] + adenosine 3',5'-bisphosphate + H(+)</text>
        <dbReference type="Rhea" id="RHEA:12068"/>
        <dbReference type="Rhea" id="RHEA-COMP:9685"/>
        <dbReference type="Rhea" id="RHEA-COMP:9690"/>
        <dbReference type="ChEBI" id="CHEBI:15378"/>
        <dbReference type="ChEBI" id="CHEBI:29999"/>
        <dbReference type="ChEBI" id="CHEBI:57287"/>
        <dbReference type="ChEBI" id="CHEBI:58343"/>
        <dbReference type="ChEBI" id="CHEBI:64479"/>
        <dbReference type="EC" id="2.7.8.7"/>
    </reaction>
</comment>
<comment type="function">
    <text evidence="8">Transfers the 4'-phosphopantetheine moiety from coenzyme A to a Ser of acyl-carrier-protein.</text>
</comment>
<evidence type="ECO:0000256" key="6">
    <source>
        <dbReference type="ARBA" id="ARBA00023098"/>
    </source>
</evidence>
<accession>A0A1G1ZQX1</accession>
<dbReference type="InterPro" id="IPR004568">
    <property type="entry name" value="Ppantetheine-prot_Trfase_dom"/>
</dbReference>
<dbReference type="EMBL" id="MHJL01000030">
    <property type="protein sequence ID" value="OGY67093.1"/>
    <property type="molecule type" value="Genomic_DNA"/>
</dbReference>
<evidence type="ECO:0000256" key="8">
    <source>
        <dbReference type="HAMAP-Rule" id="MF_00101"/>
    </source>
</evidence>
<organism evidence="10 11">
    <name type="scientific">Candidatus Harrisonbacteria bacterium RIFCSPLOWO2_02_FULL_41_13b</name>
    <dbReference type="NCBI Taxonomy" id="1798409"/>
    <lineage>
        <taxon>Bacteria</taxon>
        <taxon>Candidatus Harrisoniibacteriota</taxon>
    </lineage>
</organism>
<keyword evidence="1 8" id="KW-0444">Lipid biosynthesis</keyword>
<keyword evidence="7 8" id="KW-0275">Fatty acid biosynthesis</keyword>
<feature type="binding site" evidence="8">
    <location>
        <position position="54"/>
    </location>
    <ligand>
        <name>Mg(2+)</name>
        <dbReference type="ChEBI" id="CHEBI:18420"/>
    </ligand>
</feature>
<dbReference type="GO" id="GO:0000287">
    <property type="term" value="F:magnesium ion binding"/>
    <property type="evidence" value="ECO:0007669"/>
    <property type="project" value="UniProtKB-UniRule"/>
</dbReference>
<keyword evidence="3 8" id="KW-0479">Metal-binding</keyword>
<dbReference type="Gene3D" id="3.90.470.20">
    <property type="entry name" value="4'-phosphopantetheinyl transferase domain"/>
    <property type="match status" value="1"/>
</dbReference>
<proteinExistence type="inferred from homology"/>
<comment type="similarity">
    <text evidence="8">Belongs to the P-Pant transferase superfamily. AcpS family.</text>
</comment>
<protein>
    <recommendedName>
        <fullName evidence="8">Holo-[acyl-carrier-protein] synthase</fullName>
        <shortName evidence="8">Holo-ACP synthase</shortName>
        <ecNumber evidence="8">2.7.8.7</ecNumber>
    </recommendedName>
    <alternativeName>
        <fullName evidence="8">4'-phosphopantetheinyl transferase AcpS</fullName>
    </alternativeName>
</protein>
<dbReference type="SUPFAM" id="SSF56214">
    <property type="entry name" value="4'-phosphopantetheinyl transferase"/>
    <property type="match status" value="1"/>
</dbReference>
<comment type="cofactor">
    <cofactor evidence="8">
        <name>Mg(2+)</name>
        <dbReference type="ChEBI" id="CHEBI:18420"/>
    </cofactor>
</comment>
<dbReference type="GO" id="GO:0006633">
    <property type="term" value="P:fatty acid biosynthetic process"/>
    <property type="evidence" value="ECO:0007669"/>
    <property type="project" value="UniProtKB-UniRule"/>
</dbReference>
<feature type="domain" description="4'-phosphopantetheinyl transferase" evidence="9">
    <location>
        <begin position="2"/>
        <end position="101"/>
    </location>
</feature>
<dbReference type="Proteomes" id="UP000177690">
    <property type="component" value="Unassembled WGS sequence"/>
</dbReference>
<dbReference type="EC" id="2.7.8.7" evidence="8"/>
<evidence type="ECO:0000313" key="10">
    <source>
        <dbReference type="EMBL" id="OGY67093.1"/>
    </source>
</evidence>
<keyword evidence="4 8" id="KW-0276">Fatty acid metabolism</keyword>
<keyword evidence="2 8" id="KW-0808">Transferase</keyword>
<dbReference type="GO" id="GO:0005737">
    <property type="term" value="C:cytoplasm"/>
    <property type="evidence" value="ECO:0007669"/>
    <property type="project" value="UniProtKB-SubCell"/>
</dbReference>
<dbReference type="STRING" id="1798409.A3I24_02850"/>
<evidence type="ECO:0000256" key="5">
    <source>
        <dbReference type="ARBA" id="ARBA00022842"/>
    </source>
</evidence>
<evidence type="ECO:0000256" key="4">
    <source>
        <dbReference type="ARBA" id="ARBA00022832"/>
    </source>
</evidence>